<keyword evidence="3" id="KW-1185">Reference proteome</keyword>
<gene>
    <name evidence="2" type="ORF">GCM10022224_008280</name>
</gene>
<dbReference type="Proteomes" id="UP001500902">
    <property type="component" value="Unassembled WGS sequence"/>
</dbReference>
<protein>
    <submittedName>
        <fullName evidence="2">Uncharacterized protein</fullName>
    </submittedName>
</protein>
<feature type="transmembrane region" description="Helical" evidence="1">
    <location>
        <begin position="127"/>
        <end position="150"/>
    </location>
</feature>
<evidence type="ECO:0000313" key="2">
    <source>
        <dbReference type="EMBL" id="GAA3647838.1"/>
    </source>
</evidence>
<name>A0ABP7B377_9ACTN</name>
<keyword evidence="1" id="KW-0812">Transmembrane</keyword>
<dbReference type="RefSeq" id="WP_344873107.1">
    <property type="nucleotide sequence ID" value="NZ_BAAAZP010000010.1"/>
</dbReference>
<feature type="transmembrane region" description="Helical" evidence="1">
    <location>
        <begin position="38"/>
        <end position="55"/>
    </location>
</feature>
<accession>A0ABP7B377</accession>
<keyword evidence="1" id="KW-0472">Membrane</keyword>
<sequence length="221" mass="22723">MGPFSVVRWVRAASFAATCAALATLGHLAGGGSFDPDAALGGFLLLLLPALALTGRERTLASILPATAASQVILHTLLTLSAERQAATSSAVAAAAAHHAETAAMTGTGGTGGMSGMDGMVHVHASAFPGFGMLLVHAASVLLTSVWLRWLEAALCALVRQLAGWVLRPLLVLCFLAAGPVPARPRPITRARRDEGGRVRLFLRYVLVLRGPPAARPAVAA</sequence>
<evidence type="ECO:0000313" key="3">
    <source>
        <dbReference type="Proteomes" id="UP001500902"/>
    </source>
</evidence>
<comment type="caution">
    <text evidence="2">The sequence shown here is derived from an EMBL/GenBank/DDBJ whole genome shotgun (WGS) entry which is preliminary data.</text>
</comment>
<feature type="transmembrane region" description="Helical" evidence="1">
    <location>
        <begin position="162"/>
        <end position="183"/>
    </location>
</feature>
<proteinExistence type="predicted"/>
<dbReference type="EMBL" id="BAAAZP010000010">
    <property type="protein sequence ID" value="GAA3647838.1"/>
    <property type="molecule type" value="Genomic_DNA"/>
</dbReference>
<evidence type="ECO:0000256" key="1">
    <source>
        <dbReference type="SAM" id="Phobius"/>
    </source>
</evidence>
<keyword evidence="1" id="KW-1133">Transmembrane helix</keyword>
<reference evidence="3" key="1">
    <citation type="journal article" date="2019" name="Int. J. Syst. Evol. Microbiol.">
        <title>The Global Catalogue of Microorganisms (GCM) 10K type strain sequencing project: providing services to taxonomists for standard genome sequencing and annotation.</title>
        <authorList>
            <consortium name="The Broad Institute Genomics Platform"/>
            <consortium name="The Broad Institute Genome Sequencing Center for Infectious Disease"/>
            <person name="Wu L."/>
            <person name="Ma J."/>
        </authorList>
    </citation>
    <scope>NUCLEOTIDE SEQUENCE [LARGE SCALE GENOMIC DNA]</scope>
    <source>
        <strain evidence="3">JCM 16904</strain>
    </source>
</reference>
<organism evidence="2 3">
    <name type="scientific">Nonomuraea antimicrobica</name>
    <dbReference type="NCBI Taxonomy" id="561173"/>
    <lineage>
        <taxon>Bacteria</taxon>
        <taxon>Bacillati</taxon>
        <taxon>Actinomycetota</taxon>
        <taxon>Actinomycetes</taxon>
        <taxon>Streptosporangiales</taxon>
        <taxon>Streptosporangiaceae</taxon>
        <taxon>Nonomuraea</taxon>
    </lineage>
</organism>